<feature type="compositionally biased region" description="Acidic residues" evidence="1">
    <location>
        <begin position="299"/>
        <end position="308"/>
    </location>
</feature>
<name>W2SBC1_CYPE1</name>
<dbReference type="InParanoid" id="W2SBC1"/>
<feature type="region of interest" description="Disordered" evidence="1">
    <location>
        <begin position="158"/>
        <end position="178"/>
    </location>
</feature>
<evidence type="ECO:0000313" key="4">
    <source>
        <dbReference type="Proteomes" id="UP000030752"/>
    </source>
</evidence>
<dbReference type="InterPro" id="IPR057678">
    <property type="entry name" value="DUF7918"/>
</dbReference>
<dbReference type="EMBL" id="KB822711">
    <property type="protein sequence ID" value="ETN45997.1"/>
    <property type="molecule type" value="Genomic_DNA"/>
</dbReference>
<dbReference type="Pfam" id="PF25534">
    <property type="entry name" value="DUF7918"/>
    <property type="match status" value="1"/>
</dbReference>
<dbReference type="GeneID" id="19967519"/>
<dbReference type="STRING" id="1220924.W2SBC1"/>
<proteinExistence type="predicted"/>
<accession>W2SBC1</accession>
<reference evidence="3 4" key="1">
    <citation type="submission" date="2013-03" db="EMBL/GenBank/DDBJ databases">
        <title>The Genome Sequence of Phialophora europaea CBS 101466.</title>
        <authorList>
            <consortium name="The Broad Institute Genomics Platform"/>
            <person name="Cuomo C."/>
            <person name="de Hoog S."/>
            <person name="Gorbushina A."/>
            <person name="Walker B."/>
            <person name="Young S.K."/>
            <person name="Zeng Q."/>
            <person name="Gargeya S."/>
            <person name="Fitzgerald M."/>
            <person name="Haas B."/>
            <person name="Abouelleil A."/>
            <person name="Allen A.W."/>
            <person name="Alvarado L."/>
            <person name="Arachchi H.M."/>
            <person name="Berlin A.M."/>
            <person name="Chapman S.B."/>
            <person name="Gainer-Dewar J."/>
            <person name="Goldberg J."/>
            <person name="Griggs A."/>
            <person name="Gujja S."/>
            <person name="Hansen M."/>
            <person name="Howarth C."/>
            <person name="Imamovic A."/>
            <person name="Ireland A."/>
            <person name="Larimer J."/>
            <person name="McCowan C."/>
            <person name="Murphy C."/>
            <person name="Pearson M."/>
            <person name="Poon T.W."/>
            <person name="Priest M."/>
            <person name="Roberts A."/>
            <person name="Saif S."/>
            <person name="Shea T."/>
            <person name="Sisk P."/>
            <person name="Sykes S."/>
            <person name="Wortman J."/>
            <person name="Nusbaum C."/>
            <person name="Birren B."/>
        </authorList>
    </citation>
    <scope>NUCLEOTIDE SEQUENCE [LARGE SCALE GENOMIC DNA]</scope>
    <source>
        <strain evidence="3 4">CBS 101466</strain>
    </source>
</reference>
<protein>
    <recommendedName>
        <fullName evidence="2">DUF7918 domain-containing protein</fullName>
    </recommendedName>
</protein>
<keyword evidence="4" id="KW-1185">Reference proteome</keyword>
<evidence type="ECO:0000259" key="2">
    <source>
        <dbReference type="Pfam" id="PF25534"/>
    </source>
</evidence>
<dbReference type="eggNOG" id="ENOG502SAV6">
    <property type="taxonomic scope" value="Eukaryota"/>
</dbReference>
<dbReference type="Proteomes" id="UP000030752">
    <property type="component" value="Unassembled WGS sequence"/>
</dbReference>
<sequence>MAILDHATVQVMCEGNQATEYNDPEDDVESMPDNTILKYIEVQSGASFEIRCEIDYHLDWKTSDVVSARVSLDGQDVTGIAIRRCTCPRRHKKRGAMKGVYSGSGSDVKLLQFTFADLETCDLEVEDDRSKFKEMFGNLGSIKVEMYREKLCGYTESSGKARVSPRSSDPIPEKGLKGRPLDVATTYKVVPAERRHRAAHTEKVEDEPFATFIFKYLTRRGLQSLLIIDRSPTPIPLEDRPIEELTREELMELERRRRANGEIKHEKIKRERDLKDATPMRPLKKSKGPNGCNVYHIDSDDDQTDDQTEQPLVEFGGTEGDSDVEVVTLR</sequence>
<dbReference type="RefSeq" id="XP_008710709.1">
    <property type="nucleotide sequence ID" value="XM_008712487.1"/>
</dbReference>
<evidence type="ECO:0000313" key="3">
    <source>
        <dbReference type="EMBL" id="ETN45997.1"/>
    </source>
</evidence>
<organism evidence="3 4">
    <name type="scientific">Cyphellophora europaea (strain CBS 101466)</name>
    <name type="common">Phialophora europaea</name>
    <dbReference type="NCBI Taxonomy" id="1220924"/>
    <lineage>
        <taxon>Eukaryota</taxon>
        <taxon>Fungi</taxon>
        <taxon>Dikarya</taxon>
        <taxon>Ascomycota</taxon>
        <taxon>Pezizomycotina</taxon>
        <taxon>Eurotiomycetes</taxon>
        <taxon>Chaetothyriomycetidae</taxon>
        <taxon>Chaetothyriales</taxon>
        <taxon>Cyphellophoraceae</taxon>
        <taxon>Cyphellophora</taxon>
    </lineage>
</organism>
<evidence type="ECO:0000256" key="1">
    <source>
        <dbReference type="SAM" id="MobiDB-lite"/>
    </source>
</evidence>
<feature type="region of interest" description="Disordered" evidence="1">
    <location>
        <begin position="271"/>
        <end position="330"/>
    </location>
</feature>
<dbReference type="PANTHER" id="PTHR36223">
    <property type="entry name" value="BETA-LACTAMASE-TYPE TRANSPEPTIDASE FOLD DOMAIN CONTAINING PROTEIN"/>
    <property type="match status" value="1"/>
</dbReference>
<dbReference type="HOGENOM" id="CLU_070614_1_0_1"/>
<dbReference type="AlphaFoldDB" id="W2SBC1"/>
<feature type="domain" description="DUF7918" evidence="2">
    <location>
        <begin position="8"/>
        <end position="231"/>
    </location>
</feature>
<dbReference type="OrthoDB" id="3364132at2759"/>
<dbReference type="VEuPathDB" id="FungiDB:HMPREF1541_00180"/>
<dbReference type="PANTHER" id="PTHR36223:SF1">
    <property type="entry name" value="TRANSCRIPTION ELONGATION FACTOR EAF N-TERMINAL DOMAIN-CONTAINING PROTEIN"/>
    <property type="match status" value="1"/>
</dbReference>
<gene>
    <name evidence="3" type="ORF">HMPREF1541_00180</name>
</gene>